<dbReference type="Proteomes" id="UP000092154">
    <property type="component" value="Unassembled WGS sequence"/>
</dbReference>
<protein>
    <recommendedName>
        <fullName evidence="3">Reverse transcriptase domain-containing protein</fullName>
    </recommendedName>
</protein>
<evidence type="ECO:0000313" key="2">
    <source>
        <dbReference type="Proteomes" id="UP000092154"/>
    </source>
</evidence>
<organism evidence="1 2">
    <name type="scientific">Rhizopogon vinicolor AM-OR11-026</name>
    <dbReference type="NCBI Taxonomy" id="1314800"/>
    <lineage>
        <taxon>Eukaryota</taxon>
        <taxon>Fungi</taxon>
        <taxon>Dikarya</taxon>
        <taxon>Basidiomycota</taxon>
        <taxon>Agaricomycotina</taxon>
        <taxon>Agaricomycetes</taxon>
        <taxon>Agaricomycetidae</taxon>
        <taxon>Boletales</taxon>
        <taxon>Suillineae</taxon>
        <taxon>Rhizopogonaceae</taxon>
        <taxon>Rhizopogon</taxon>
    </lineage>
</organism>
<keyword evidence="2" id="KW-1185">Reference proteome</keyword>
<proteinExistence type="predicted"/>
<reference evidence="1 2" key="1">
    <citation type="submission" date="2016-06" db="EMBL/GenBank/DDBJ databases">
        <title>Comparative genomics of the ectomycorrhizal sister species Rhizopogon vinicolor and Rhizopogon vesiculosus (Basidiomycota: Boletales) reveals a divergence of the mating type B locus.</title>
        <authorList>
            <consortium name="DOE Joint Genome Institute"/>
            <person name="Mujic A.B."/>
            <person name="Kuo A."/>
            <person name="Tritt A."/>
            <person name="Lipzen A."/>
            <person name="Chen C."/>
            <person name="Johnson J."/>
            <person name="Sharma A."/>
            <person name="Barry K."/>
            <person name="Grigoriev I.V."/>
            <person name="Spatafora J.W."/>
        </authorList>
    </citation>
    <scope>NUCLEOTIDE SEQUENCE [LARGE SCALE GENOMIC DNA]</scope>
    <source>
        <strain evidence="1 2">AM-OR11-026</strain>
    </source>
</reference>
<name>A0A1B7MEN9_9AGAM</name>
<dbReference type="EMBL" id="KV449617">
    <property type="protein sequence ID" value="OAX31067.1"/>
    <property type="molecule type" value="Genomic_DNA"/>
</dbReference>
<dbReference type="STRING" id="1314800.A0A1B7MEN9"/>
<dbReference type="OrthoDB" id="3044497at2759"/>
<evidence type="ECO:0000313" key="1">
    <source>
        <dbReference type="EMBL" id="OAX31067.1"/>
    </source>
</evidence>
<accession>A0A1B7MEN9</accession>
<sequence>MRMRRIPRELIIFTEQVLTGRKTQLRFDGYVSEWIPIVNGIGQGDPLSMILYIIYSSDLIDIAKKRPGREAL</sequence>
<gene>
    <name evidence="1" type="ORF">K503DRAFT_659330</name>
</gene>
<feature type="non-terminal residue" evidence="1">
    <location>
        <position position="72"/>
    </location>
</feature>
<evidence type="ECO:0008006" key="3">
    <source>
        <dbReference type="Google" id="ProtNLM"/>
    </source>
</evidence>
<dbReference type="AlphaFoldDB" id="A0A1B7MEN9"/>
<dbReference type="InParanoid" id="A0A1B7MEN9"/>